<dbReference type="Gene3D" id="1.10.10.10">
    <property type="entry name" value="Winged helix-like DNA-binding domain superfamily/Winged helix DNA-binding domain"/>
    <property type="match status" value="1"/>
</dbReference>
<dbReference type="CDD" id="cd22338">
    <property type="entry name" value="NaeI-like"/>
    <property type="match status" value="1"/>
</dbReference>
<evidence type="ECO:0000313" key="5">
    <source>
        <dbReference type="EMBL" id="MDP9837695.1"/>
    </source>
</evidence>
<dbReference type="RefSeq" id="WP_306834680.1">
    <property type="nucleotide sequence ID" value="NZ_JAUSRF010000007.1"/>
</dbReference>
<dbReference type="Pfam" id="PF09126">
    <property type="entry name" value="NaeI"/>
    <property type="match status" value="1"/>
</dbReference>
<accession>A0ABT9PU41</accession>
<evidence type="ECO:0000256" key="2">
    <source>
        <dbReference type="ARBA" id="ARBA00022759"/>
    </source>
</evidence>
<organism evidence="5 6">
    <name type="scientific">Neorhizobium huautlense</name>
    <dbReference type="NCBI Taxonomy" id="67774"/>
    <lineage>
        <taxon>Bacteria</taxon>
        <taxon>Pseudomonadati</taxon>
        <taxon>Pseudomonadota</taxon>
        <taxon>Alphaproteobacteria</taxon>
        <taxon>Hyphomicrobiales</taxon>
        <taxon>Rhizobiaceae</taxon>
        <taxon>Rhizobium/Agrobacterium group</taxon>
        <taxon>Neorhizobium</taxon>
    </lineage>
</organism>
<feature type="domain" description="Type II restriction enzyme NaeI" evidence="4">
    <location>
        <begin position="38"/>
        <end position="276"/>
    </location>
</feature>
<dbReference type="InterPro" id="IPR036388">
    <property type="entry name" value="WH-like_DNA-bd_sf"/>
</dbReference>
<dbReference type="InterPro" id="IPR037057">
    <property type="entry name" value="DNA_rep_MutH/T2_RE_sf"/>
</dbReference>
<keyword evidence="1" id="KW-0540">Nuclease</keyword>
<dbReference type="Gene3D" id="3.40.600.10">
    <property type="entry name" value="DNA mismatch repair MutH/Restriction endonuclease, type II"/>
    <property type="match status" value="1"/>
</dbReference>
<dbReference type="InterPro" id="IPR011335">
    <property type="entry name" value="Restrct_endonuc-II-like"/>
</dbReference>
<evidence type="ECO:0000256" key="3">
    <source>
        <dbReference type="ARBA" id="ARBA00022801"/>
    </source>
</evidence>
<evidence type="ECO:0000259" key="4">
    <source>
        <dbReference type="Pfam" id="PF09126"/>
    </source>
</evidence>
<protein>
    <recommendedName>
        <fullName evidence="4">Type II restriction enzyme NaeI domain-containing protein</fullName>
    </recommendedName>
</protein>
<proteinExistence type="predicted"/>
<keyword evidence="6" id="KW-1185">Reference proteome</keyword>
<reference evidence="5 6" key="1">
    <citation type="submission" date="2023-07" db="EMBL/GenBank/DDBJ databases">
        <title>Sorghum-associated microbial communities from plants grown in Nebraska, USA.</title>
        <authorList>
            <person name="Schachtman D."/>
        </authorList>
    </citation>
    <scope>NUCLEOTIDE SEQUENCE [LARGE SCALE GENOMIC DNA]</scope>
    <source>
        <strain evidence="5 6">DS1307</strain>
    </source>
</reference>
<sequence length="293" mass="33097">MAGMSHVPLDSLHQDFATLSAIESAIVSAGGGIDSFTEMVTGLFRQAFDEVIDAPRTNRFTLGEIEKTEKTYIGTKVEILLRNFLKMPKGKILDLAVNGIEVDIKMTTARDWMIPRESIGRPAILMKANERTALCDVGLVVCRPEYLRLSNNQDKKGQIAAAQYVHIWWILRNQPYPKNFWEVLPVVERRAIMEAGTGKWRLAALFERIQGQPISRSQVEAIGQQDDYMKRLRKNGGARDILGPKHIAILWGSKDRDLIERFGLGPVTSREFVSYHAVDPDDITLLRARDHID</sequence>
<dbReference type="Proteomes" id="UP001241472">
    <property type="component" value="Unassembled WGS sequence"/>
</dbReference>
<keyword evidence="3" id="KW-0378">Hydrolase</keyword>
<evidence type="ECO:0000313" key="6">
    <source>
        <dbReference type="Proteomes" id="UP001241472"/>
    </source>
</evidence>
<dbReference type="SUPFAM" id="SSF52980">
    <property type="entry name" value="Restriction endonuclease-like"/>
    <property type="match status" value="1"/>
</dbReference>
<dbReference type="InterPro" id="IPR015210">
    <property type="entry name" value="NaeI"/>
</dbReference>
<keyword evidence="2" id="KW-0255">Endonuclease</keyword>
<name>A0ABT9PU41_9HYPH</name>
<evidence type="ECO:0000256" key="1">
    <source>
        <dbReference type="ARBA" id="ARBA00022722"/>
    </source>
</evidence>
<dbReference type="EMBL" id="JAUSRF010000007">
    <property type="protein sequence ID" value="MDP9837695.1"/>
    <property type="molecule type" value="Genomic_DNA"/>
</dbReference>
<comment type="caution">
    <text evidence="5">The sequence shown here is derived from an EMBL/GenBank/DDBJ whole genome shotgun (WGS) entry which is preliminary data.</text>
</comment>
<gene>
    <name evidence="5" type="ORF">J2T09_002452</name>
</gene>